<dbReference type="PANTHER" id="PTHR15922">
    <property type="entry name" value="NEUROBLASTOMA-AMPLIFIED SEQUENCE"/>
    <property type="match status" value="1"/>
</dbReference>
<dbReference type="InterPro" id="IPR036322">
    <property type="entry name" value="WD40_repeat_dom_sf"/>
</dbReference>
<comment type="caution">
    <text evidence="1">The sequence shown here is derived from an EMBL/GenBank/DDBJ whole genome shotgun (WGS) entry which is preliminary data.</text>
</comment>
<dbReference type="Proteomes" id="UP000230066">
    <property type="component" value="Unassembled WGS sequence"/>
</dbReference>
<protein>
    <recommendedName>
        <fullName evidence="3">Neuroblastoma-amplified sequence</fullName>
    </recommendedName>
</protein>
<proteinExistence type="predicted"/>
<organism evidence="1 2">
    <name type="scientific">Fasciola hepatica</name>
    <name type="common">Liver fluke</name>
    <dbReference type="NCBI Taxonomy" id="6192"/>
    <lineage>
        <taxon>Eukaryota</taxon>
        <taxon>Metazoa</taxon>
        <taxon>Spiralia</taxon>
        <taxon>Lophotrochozoa</taxon>
        <taxon>Platyhelminthes</taxon>
        <taxon>Trematoda</taxon>
        <taxon>Digenea</taxon>
        <taxon>Plagiorchiida</taxon>
        <taxon>Echinostomata</taxon>
        <taxon>Echinostomatoidea</taxon>
        <taxon>Fasciolidae</taxon>
        <taxon>Fasciola</taxon>
    </lineage>
</organism>
<evidence type="ECO:0008006" key="3">
    <source>
        <dbReference type="Google" id="ProtNLM"/>
    </source>
</evidence>
<dbReference type="SUPFAM" id="SSF50978">
    <property type="entry name" value="WD40 repeat-like"/>
    <property type="match status" value="1"/>
</dbReference>
<gene>
    <name evidence="1" type="ORF">D915_000279</name>
</gene>
<dbReference type="GO" id="GO:0070939">
    <property type="term" value="C:Dsl1/NZR complex"/>
    <property type="evidence" value="ECO:0007669"/>
    <property type="project" value="TreeGrafter"/>
</dbReference>
<dbReference type="EMBL" id="JXXN02000050">
    <property type="protein sequence ID" value="THD28878.1"/>
    <property type="molecule type" value="Genomic_DNA"/>
</dbReference>
<name>A0A4E0RYF2_FASHE</name>
<dbReference type="GO" id="GO:0000149">
    <property type="term" value="F:SNARE binding"/>
    <property type="evidence" value="ECO:0007669"/>
    <property type="project" value="TreeGrafter"/>
</dbReference>
<evidence type="ECO:0000313" key="1">
    <source>
        <dbReference type="EMBL" id="THD28878.1"/>
    </source>
</evidence>
<reference evidence="1" key="1">
    <citation type="submission" date="2019-03" db="EMBL/GenBank/DDBJ databases">
        <title>Improved annotation for the trematode Fasciola hepatica.</title>
        <authorList>
            <person name="Choi Y.-J."/>
            <person name="Martin J."/>
            <person name="Mitreva M."/>
        </authorList>
    </citation>
    <scope>NUCLEOTIDE SEQUENCE [LARGE SCALE GENOMIC DNA]</scope>
</reference>
<keyword evidence="2" id="KW-1185">Reference proteome</keyword>
<evidence type="ECO:0000313" key="2">
    <source>
        <dbReference type="Proteomes" id="UP000230066"/>
    </source>
</evidence>
<dbReference type="PANTHER" id="PTHR15922:SF2">
    <property type="entry name" value="NBAS SUBUNIT OF NRZ TETHERING COMPLEX"/>
    <property type="match status" value="1"/>
</dbReference>
<accession>A0A4E0RYF2</accession>
<sequence>MQNIEEEANEDRHFPCICTEIARWERPADQKFNEFQDLDTATFLLRCQANSSRGLQTRSLGRSGKAESHTNDAYYTGYLNRLLQPISTCLNYLHYTWVMWRAPPNTLVTYTKMHSRSCPWKIGSLASEMPQFSEVFVVSEGFMEAVRVRNPTGPVFATGQHTTESERNSLQELEAVLSVACSSNEEKNELSTNLSRSQSFRRWQLKYVDPWPSWRYLTFSSRQFYDGSNRLKSCMRLAAIAYSNGSIEIINLSPLAEDNGSLVSKPPIRTQILIAAPVDLKTKSPQLNLFPVVHVAFMDDEHLLVCHFRGHVDLWHIDWSAKRFPTRLMSRITPSLSSYGFSVHNRTSYSFVPMLAADFDHRTQLLMLAGLPKASGTLHKRLDLRVYQVSNTAPFLILKSNSHTTKSSLTKVAINKFNQSRLMLGHLLNKFVRVSALDQSQDAVSFVRINSNVSDGPIAGVLQTSGTCSIWSLPQLEPLCIVIGTDATSVSNSLTPLGSGDQSLLSTPFRLSWWDSHTRDKNTVQLAVLREDGTLNVLRHDDLKTTWLTLPDHQIRELGLHHFATFAHSFLDDAVDSARGRELLVVDFAVDSKSASSDFTNSCEALSEKPIVRAIQLASTTKTGLFCHFIHSGRYEEAIILAKQHKLDVELVYQQQWLHLAVQIPYLADFEKLISSTLGLIERRPLWVIQQCVVYLPPTITSSLVSSEHLFYAMRSLLNHGLFRLRSLSPSQTVRISEAMRDMLEHRLLQQLDHVDMVRTLLSIDADPLPTKGHHSTTYDLRPLVSALRSFRDHALLDIAIEYAHAGRFPVVQQLMTRYPRSVGRYRLAIATSLSETIDPSLYVKFLLNPDFCQIRESAYSTREELENLAVDRLGSLWEEFHDPLDDEINPSEYAKRLAKWLIVRAHEIDSRSGLTNFALTLIELGGEICFSLTSDSEGADRELSAYLWKLRKLRWNLSFLTEVVYQKLDYNNQTNNVRATVQLQSKSHSVVLARLRLSEFIRLTLEDRLNMLIQLRLGKQSTTTGTEDSVTVVWTLLATLLMHYCGCSFSKRFNELMTYCLWRIVVFQGLGTVQCVLNAQAGAAGNSVKLSGVIAQHWWSNADSVSSIPAVAFLTGILRAIQKYQPLIRDQKSPDGYRIYSENLLKAVRSVIAYTDSLRKQFLSVDQDSLGEISDELRATERCAIGLGELCDLVRDFQLHLGSGVKLGITSIEQLIDASRDGAAFRQFLTRWIAVITRLALVQNIKEHTNPPVLEPEVPLTELTKVVMRFHDILKRTFTYCPAEQWASLGIQFSLLASGNERLLTVSEMLLSSRDMDPLLTPIAPNWLLCLLLATRSYVDSTSPSPSYGPLSVSQVDANERLARRCINLFRSLSDDKVVQYWSFRFDLEERLLNVSSYLAEVREVADSSTNLIIAARQLRPLWCSPDDSETFIQRCIVFRTSLDAILTTRSGGKRYSHLRDRLKPEKLSELGQLFGLAPVQTVICFLQTLYKRVELTYQEHQQVGCVDDWMPGTLVLLTEILASRVPENWFVCAQWAGYTLEEYPDVHTILTYKGNRQLMDALWTPLHAVFGVKPKTCPKSNEHVERFRLRLTLFAMAHCPTKHMGTISRLLIVSLLRLARTLCTQSNLKRDSLASRFQNVSMNLSHLIREHWSPSHQSDSQEPKVDGIVRSRLPLFYRSITSEGADNIDDCMKGTELCVSTKQLNSWIVFLESWLGKNPSDLDSLNISCLDAAFEDSRLSQAFASLHAHITYLTGSSTHLSAFQDQLTLLSPDHACTIGSSLSTTRPLFVDRIRLFLALCAQPRESSGSNWSLSSHSCFPSSSSHIGFLKTCSSQLISQWSYEAVLASLALTLRSILPHVESTLFDTDSDYRNEIVLTVCHSQLLFGLRLALFCRVPLDKCFYSRLTTLFVDHQVEREADQSEVRSIVRWIDQFPEGLNQFIDWMETAIYPWLIGSFSPRFLFSVIHSSAPSTFVAGLTVQVHKSILEVLHKEPGCSSLFTQISYAKFIAILLHTRADESGNSSASPKAIQSFRDYLLYPFVKSKDVVNGVSKVLSILQSTGTAGSTTCTPEDLIAMYSLHTLDDLDVDDVSFDLRSHVRSWLSAIAPLCTSSPHADRLEMWFQDVLFDPHLKYLSVDRRRILLEEAVEFLRRCMENHSELPVVQWQSLLNRIVAYQSQVDRVTTLLNNVHFPMRYTDAKSNRKPQSPSEFYTRFLQLRPGQTESALGLLKELTNCVCEDHFQCADHPISQPTARCLEEKLCWFADYLPDCFRALSVNIEANFMFVTEVIASLVPPSSSMLQLTLAKLNTRNCPERLEDSSDFSPIYVRLVQNATRGVTGVQRTARQLRLFGLMLTNERIRLVQGSKLVEVIRRMFAVTDHSGTDSTQKTVFHEAFLAVSESVKTHATIVDFNVSLPNGTDATTVYSALSQSLETAPRVSILRNDSEPTGDVHKLLDFVKTTMELVVLLLQPREQHTISEEELRTWQLWLEFGIHCDVFSTEESSRDWLFNQWVRYGIPPPRGLVYAGLNYLQTMHPGEVDKITALIYGMIVSACLYQPDPEIVERVLHQLAIFQSPPVASSVDSEACLYFVCVHGTLWPRLISAQGRSGTLECPALFAHVLQTLENHLSRVATNQQRLPLLKHCLSLLRGAHLWIEAAKLSRFGATDTSNRTAFSTLVGLVHALTDSG</sequence>
<dbReference type="GO" id="GO:0006890">
    <property type="term" value="P:retrograde vesicle-mediated transport, Golgi to endoplasmic reticulum"/>
    <property type="evidence" value="ECO:0007669"/>
    <property type="project" value="TreeGrafter"/>
</dbReference>